<keyword evidence="2" id="KW-0808">Transferase</keyword>
<dbReference type="InterPro" id="IPR045272">
    <property type="entry name" value="ANXUR1/2-like"/>
</dbReference>
<evidence type="ECO:0000256" key="5">
    <source>
        <dbReference type="ARBA" id="ARBA00022840"/>
    </source>
</evidence>
<keyword evidence="7" id="KW-1133">Transmembrane helix</keyword>
<keyword evidence="4 9" id="KW-0418">Kinase</keyword>
<keyword evidence="9" id="KW-0675">Receptor</keyword>
<comment type="caution">
    <text evidence="9">The sequence shown here is derived from an EMBL/GenBank/DDBJ whole genome shotgun (WGS) entry which is preliminary data.</text>
</comment>
<evidence type="ECO:0000256" key="2">
    <source>
        <dbReference type="ARBA" id="ARBA00022679"/>
    </source>
</evidence>
<protein>
    <submittedName>
        <fullName evidence="9">Receptor-like protein kinase FERONIA</fullName>
    </submittedName>
</protein>
<evidence type="ECO:0000256" key="6">
    <source>
        <dbReference type="PROSITE-ProRule" id="PRU10141"/>
    </source>
</evidence>
<dbReference type="Gene3D" id="3.30.200.20">
    <property type="entry name" value="Phosphorylase Kinase, domain 1"/>
    <property type="match status" value="1"/>
</dbReference>
<feature type="transmembrane region" description="Helical" evidence="7">
    <location>
        <begin position="20"/>
        <end position="44"/>
    </location>
</feature>
<evidence type="ECO:0000313" key="10">
    <source>
        <dbReference type="Proteomes" id="UP001179952"/>
    </source>
</evidence>
<dbReference type="GO" id="GO:0005524">
    <property type="term" value="F:ATP binding"/>
    <property type="evidence" value="ECO:0007669"/>
    <property type="project" value="UniProtKB-UniRule"/>
</dbReference>
<dbReference type="InterPro" id="IPR011009">
    <property type="entry name" value="Kinase-like_dom_sf"/>
</dbReference>
<dbReference type="InterPro" id="IPR000719">
    <property type="entry name" value="Prot_kinase_dom"/>
</dbReference>
<reference evidence="9" key="1">
    <citation type="journal article" date="2023" name="Nat. Commun.">
        <title>Diploid and tetraploid genomes of Acorus and the evolution of monocots.</title>
        <authorList>
            <person name="Ma L."/>
            <person name="Liu K.W."/>
            <person name="Li Z."/>
            <person name="Hsiao Y.Y."/>
            <person name="Qi Y."/>
            <person name="Fu T."/>
            <person name="Tang G.D."/>
            <person name="Zhang D."/>
            <person name="Sun W.H."/>
            <person name="Liu D.K."/>
            <person name="Li Y."/>
            <person name="Chen G.Z."/>
            <person name="Liu X.D."/>
            <person name="Liao X.Y."/>
            <person name="Jiang Y.T."/>
            <person name="Yu X."/>
            <person name="Hao Y."/>
            <person name="Huang J."/>
            <person name="Zhao X.W."/>
            <person name="Ke S."/>
            <person name="Chen Y.Y."/>
            <person name="Wu W.L."/>
            <person name="Hsu J.L."/>
            <person name="Lin Y.F."/>
            <person name="Huang M.D."/>
            <person name="Li C.Y."/>
            <person name="Huang L."/>
            <person name="Wang Z.W."/>
            <person name="Zhao X."/>
            <person name="Zhong W.Y."/>
            <person name="Peng D.H."/>
            <person name="Ahmad S."/>
            <person name="Lan S."/>
            <person name="Zhang J.S."/>
            <person name="Tsai W.C."/>
            <person name="Van de Peer Y."/>
            <person name="Liu Z.J."/>
        </authorList>
    </citation>
    <scope>NUCLEOTIDE SEQUENCE</scope>
    <source>
        <strain evidence="9">SCP</strain>
    </source>
</reference>
<name>A0AAV9B8A3_ACOGR</name>
<organism evidence="9 10">
    <name type="scientific">Acorus gramineus</name>
    <name type="common">Dwarf sweet flag</name>
    <dbReference type="NCBI Taxonomy" id="55184"/>
    <lineage>
        <taxon>Eukaryota</taxon>
        <taxon>Viridiplantae</taxon>
        <taxon>Streptophyta</taxon>
        <taxon>Embryophyta</taxon>
        <taxon>Tracheophyta</taxon>
        <taxon>Spermatophyta</taxon>
        <taxon>Magnoliopsida</taxon>
        <taxon>Liliopsida</taxon>
        <taxon>Acoraceae</taxon>
        <taxon>Acorus</taxon>
    </lineage>
</organism>
<dbReference type="Pfam" id="PF07714">
    <property type="entry name" value="PK_Tyr_Ser-Thr"/>
    <property type="match status" value="1"/>
</dbReference>
<keyword evidence="7" id="KW-0472">Membrane</keyword>
<dbReference type="GO" id="GO:0004714">
    <property type="term" value="F:transmembrane receptor protein tyrosine kinase activity"/>
    <property type="evidence" value="ECO:0007669"/>
    <property type="project" value="InterPro"/>
</dbReference>
<dbReference type="InterPro" id="IPR017441">
    <property type="entry name" value="Protein_kinase_ATP_BS"/>
</dbReference>
<feature type="domain" description="Protein kinase" evidence="8">
    <location>
        <begin position="76"/>
        <end position="198"/>
    </location>
</feature>
<evidence type="ECO:0000256" key="4">
    <source>
        <dbReference type="ARBA" id="ARBA00022777"/>
    </source>
</evidence>
<dbReference type="EMBL" id="JAUJYN010000005">
    <property type="protein sequence ID" value="KAK1272302.1"/>
    <property type="molecule type" value="Genomic_DNA"/>
</dbReference>
<dbReference type="Proteomes" id="UP001179952">
    <property type="component" value="Unassembled WGS sequence"/>
</dbReference>
<keyword evidence="7" id="KW-0812">Transmembrane</keyword>
<dbReference type="GO" id="GO:0004674">
    <property type="term" value="F:protein serine/threonine kinase activity"/>
    <property type="evidence" value="ECO:0007669"/>
    <property type="project" value="UniProtKB-KW"/>
</dbReference>
<dbReference type="InterPro" id="IPR001245">
    <property type="entry name" value="Ser-Thr/Tyr_kinase_cat_dom"/>
</dbReference>
<evidence type="ECO:0000259" key="8">
    <source>
        <dbReference type="PROSITE" id="PS50011"/>
    </source>
</evidence>
<keyword evidence="3 6" id="KW-0547">Nucleotide-binding</keyword>
<gene>
    <name evidence="9" type="ORF">QJS04_geneDACA005789</name>
</gene>
<dbReference type="PANTHER" id="PTHR27003:SF97">
    <property type="entry name" value="OS01G0253000 PROTEIN"/>
    <property type="match status" value="1"/>
</dbReference>
<keyword evidence="10" id="KW-1185">Reference proteome</keyword>
<dbReference type="PANTHER" id="PTHR27003">
    <property type="entry name" value="OS07G0166700 PROTEIN"/>
    <property type="match status" value="1"/>
</dbReference>
<dbReference type="GO" id="GO:0009506">
    <property type="term" value="C:plasmodesma"/>
    <property type="evidence" value="ECO:0007669"/>
    <property type="project" value="TreeGrafter"/>
</dbReference>
<evidence type="ECO:0000256" key="3">
    <source>
        <dbReference type="ARBA" id="ARBA00022741"/>
    </source>
</evidence>
<sequence>MVNQRQVLPNNGSKKGRGYAAIAGGVVGGAVAIALVFLAALFALKKKVMLQSCVSPPSNQSRLFSVSEIKTATKDFSESLVIGVGGFGKVYRGEINGGLTCVAIKRGNRLSNQGAHEFRTEIDMLSKLRHRHLVSLRNGTIDQITYPNLKDDISLDSLEKFVEIAEKCLDGLGIEWPSMGDVLWILELALHLHNPVEK</sequence>
<evidence type="ECO:0000256" key="7">
    <source>
        <dbReference type="SAM" id="Phobius"/>
    </source>
</evidence>
<dbReference type="FunFam" id="3.30.200.20:FF:000039">
    <property type="entry name" value="receptor-like protein kinase FERONIA"/>
    <property type="match status" value="1"/>
</dbReference>
<keyword evidence="1" id="KW-0723">Serine/threonine-protein kinase</keyword>
<dbReference type="AlphaFoldDB" id="A0AAV9B8A3"/>
<feature type="binding site" evidence="6">
    <location>
        <position position="105"/>
    </location>
    <ligand>
        <name>ATP</name>
        <dbReference type="ChEBI" id="CHEBI:30616"/>
    </ligand>
</feature>
<dbReference type="PROSITE" id="PS00107">
    <property type="entry name" value="PROTEIN_KINASE_ATP"/>
    <property type="match status" value="1"/>
</dbReference>
<proteinExistence type="predicted"/>
<evidence type="ECO:0000313" key="9">
    <source>
        <dbReference type="EMBL" id="KAK1272302.1"/>
    </source>
</evidence>
<evidence type="ECO:0000256" key="1">
    <source>
        <dbReference type="ARBA" id="ARBA00022527"/>
    </source>
</evidence>
<keyword evidence="5 6" id="KW-0067">ATP-binding</keyword>
<dbReference type="PROSITE" id="PS50011">
    <property type="entry name" value="PROTEIN_KINASE_DOM"/>
    <property type="match status" value="1"/>
</dbReference>
<dbReference type="SUPFAM" id="SSF56112">
    <property type="entry name" value="Protein kinase-like (PK-like)"/>
    <property type="match status" value="1"/>
</dbReference>
<dbReference type="GO" id="GO:0005886">
    <property type="term" value="C:plasma membrane"/>
    <property type="evidence" value="ECO:0007669"/>
    <property type="project" value="TreeGrafter"/>
</dbReference>
<reference evidence="9" key="2">
    <citation type="submission" date="2023-06" db="EMBL/GenBank/DDBJ databases">
        <authorList>
            <person name="Ma L."/>
            <person name="Liu K.-W."/>
            <person name="Li Z."/>
            <person name="Hsiao Y.-Y."/>
            <person name="Qi Y."/>
            <person name="Fu T."/>
            <person name="Tang G."/>
            <person name="Zhang D."/>
            <person name="Sun W.-H."/>
            <person name="Liu D.-K."/>
            <person name="Li Y."/>
            <person name="Chen G.-Z."/>
            <person name="Liu X.-D."/>
            <person name="Liao X.-Y."/>
            <person name="Jiang Y.-T."/>
            <person name="Yu X."/>
            <person name="Hao Y."/>
            <person name="Huang J."/>
            <person name="Zhao X.-W."/>
            <person name="Ke S."/>
            <person name="Chen Y.-Y."/>
            <person name="Wu W.-L."/>
            <person name="Hsu J.-L."/>
            <person name="Lin Y.-F."/>
            <person name="Huang M.-D."/>
            <person name="Li C.-Y."/>
            <person name="Huang L."/>
            <person name="Wang Z.-W."/>
            <person name="Zhao X."/>
            <person name="Zhong W.-Y."/>
            <person name="Peng D.-H."/>
            <person name="Ahmad S."/>
            <person name="Lan S."/>
            <person name="Zhang J.-S."/>
            <person name="Tsai W.-C."/>
            <person name="Van De Peer Y."/>
            <person name="Liu Z.-J."/>
        </authorList>
    </citation>
    <scope>NUCLEOTIDE SEQUENCE</scope>
    <source>
        <strain evidence="9">SCP</strain>
        <tissue evidence="9">Leaves</tissue>
    </source>
</reference>
<accession>A0AAV9B8A3</accession>